<feature type="domain" description="SpaA-like prealbumin fold" evidence="7">
    <location>
        <begin position="1022"/>
        <end position="1099"/>
    </location>
</feature>
<organism evidence="8 9">
    <name type="scientific">Lachnoclostridium phytofermentans</name>
    <dbReference type="NCBI Taxonomy" id="66219"/>
    <lineage>
        <taxon>Bacteria</taxon>
        <taxon>Bacillati</taxon>
        <taxon>Bacillota</taxon>
        <taxon>Clostridia</taxon>
        <taxon>Lachnospirales</taxon>
        <taxon>Lachnospiraceae</taxon>
    </lineage>
</organism>
<feature type="domain" description="SpaA-like prealbumin fold" evidence="7">
    <location>
        <begin position="834"/>
        <end position="900"/>
    </location>
</feature>
<feature type="domain" description="SpaA-like prealbumin fold" evidence="7">
    <location>
        <begin position="931"/>
        <end position="1009"/>
    </location>
</feature>
<feature type="compositionally biased region" description="Low complexity" evidence="4">
    <location>
        <begin position="504"/>
        <end position="518"/>
    </location>
</feature>
<feature type="domain" description="Collagen binding" evidence="6">
    <location>
        <begin position="230"/>
        <end position="346"/>
    </location>
</feature>
<dbReference type="Gene3D" id="2.60.40.740">
    <property type="match status" value="3"/>
</dbReference>
<feature type="region of interest" description="Disordered" evidence="4">
    <location>
        <begin position="486"/>
        <end position="518"/>
    </location>
</feature>
<keyword evidence="5" id="KW-0472">Membrane</keyword>
<protein>
    <recommendedName>
        <fullName evidence="10">Gram-positive cocci surface proteins LPxTG domain-containing protein</fullName>
    </recommendedName>
</protein>
<comment type="similarity">
    <text evidence="1">Belongs to the serine-aspartate repeat-containing protein (SDr) family.</text>
</comment>
<evidence type="ECO:0008006" key="10">
    <source>
        <dbReference type="Google" id="ProtNLM"/>
    </source>
</evidence>
<evidence type="ECO:0000256" key="1">
    <source>
        <dbReference type="ARBA" id="ARBA00007257"/>
    </source>
</evidence>
<feature type="domain" description="SpaA-like prealbumin fold" evidence="7">
    <location>
        <begin position="621"/>
        <end position="709"/>
    </location>
</feature>
<feature type="compositionally biased region" description="Basic and acidic residues" evidence="4">
    <location>
        <begin position="1155"/>
        <end position="1184"/>
    </location>
</feature>
<dbReference type="Pfam" id="PF05737">
    <property type="entry name" value="Collagen_bind"/>
    <property type="match status" value="2"/>
</dbReference>
<accession>A0A3D2X6N2</accession>
<feature type="domain" description="SpaA-like prealbumin fold" evidence="7">
    <location>
        <begin position="729"/>
        <end position="810"/>
    </location>
</feature>
<feature type="region of interest" description="Disordered" evidence="4">
    <location>
        <begin position="1113"/>
        <end position="1203"/>
    </location>
</feature>
<feature type="compositionally biased region" description="Pro residues" evidence="4">
    <location>
        <begin position="1130"/>
        <end position="1151"/>
    </location>
</feature>
<evidence type="ECO:0000313" key="8">
    <source>
        <dbReference type="EMBL" id="HCL02789.1"/>
    </source>
</evidence>
<feature type="domain" description="Collagen binding" evidence="6">
    <location>
        <begin position="364"/>
        <end position="491"/>
    </location>
</feature>
<evidence type="ECO:0000256" key="2">
    <source>
        <dbReference type="ARBA" id="ARBA00022525"/>
    </source>
</evidence>
<dbReference type="Proteomes" id="UP000262969">
    <property type="component" value="Unassembled WGS sequence"/>
</dbReference>
<keyword evidence="2" id="KW-0964">Secreted</keyword>
<proteinExistence type="inferred from homology"/>
<dbReference type="InterPro" id="IPR041033">
    <property type="entry name" value="SpaA_PFL_dom_1"/>
</dbReference>
<comment type="caution">
    <text evidence="8">The sequence shown here is derived from an EMBL/GenBank/DDBJ whole genome shotgun (WGS) entry which is preliminary data.</text>
</comment>
<evidence type="ECO:0000259" key="7">
    <source>
        <dbReference type="Pfam" id="PF17802"/>
    </source>
</evidence>
<dbReference type="SUPFAM" id="SSF49478">
    <property type="entry name" value="Cna protein B-type domain"/>
    <property type="match status" value="3"/>
</dbReference>
<evidence type="ECO:0000259" key="6">
    <source>
        <dbReference type="Pfam" id="PF05737"/>
    </source>
</evidence>
<dbReference type="InterPro" id="IPR008456">
    <property type="entry name" value="Collagen-bd_dom"/>
</dbReference>
<keyword evidence="5" id="KW-1133">Transmembrane helix</keyword>
<evidence type="ECO:0000256" key="4">
    <source>
        <dbReference type="SAM" id="MobiDB-lite"/>
    </source>
</evidence>
<keyword evidence="3" id="KW-0732">Signal</keyword>
<dbReference type="InterPro" id="IPR008966">
    <property type="entry name" value="Adhesion_dom_sf"/>
</dbReference>
<feature type="compositionally biased region" description="Basic and acidic residues" evidence="4">
    <location>
        <begin position="1191"/>
        <end position="1203"/>
    </location>
</feature>
<dbReference type="Pfam" id="PF17802">
    <property type="entry name" value="SpaA"/>
    <property type="match status" value="6"/>
</dbReference>
<reference evidence="8 9" key="1">
    <citation type="journal article" date="2018" name="Nat. Biotechnol.">
        <title>A standardized bacterial taxonomy based on genome phylogeny substantially revises the tree of life.</title>
        <authorList>
            <person name="Parks D.H."/>
            <person name="Chuvochina M."/>
            <person name="Waite D.W."/>
            <person name="Rinke C."/>
            <person name="Skarshewski A."/>
            <person name="Chaumeil P.A."/>
            <person name="Hugenholtz P."/>
        </authorList>
    </citation>
    <scope>NUCLEOTIDE SEQUENCE [LARGE SCALE GENOMIC DNA]</scope>
    <source>
        <strain evidence="8">UBA11728</strain>
    </source>
</reference>
<dbReference type="EMBL" id="DPVV01000340">
    <property type="protein sequence ID" value="HCL02789.1"/>
    <property type="molecule type" value="Genomic_DNA"/>
</dbReference>
<dbReference type="PANTHER" id="PTHR36108">
    <property type="entry name" value="COLOSSIN-B-RELATED"/>
    <property type="match status" value="1"/>
</dbReference>
<dbReference type="Gene3D" id="2.60.40.10">
    <property type="entry name" value="Immunoglobulins"/>
    <property type="match status" value="6"/>
</dbReference>
<name>A0A3D2X6N2_9FIRM</name>
<keyword evidence="5" id="KW-0812">Transmembrane</keyword>
<feature type="transmembrane region" description="Helical" evidence="5">
    <location>
        <begin position="1275"/>
        <end position="1293"/>
    </location>
</feature>
<dbReference type="InterPro" id="IPR013783">
    <property type="entry name" value="Ig-like_fold"/>
</dbReference>
<evidence type="ECO:0000313" key="9">
    <source>
        <dbReference type="Proteomes" id="UP000262969"/>
    </source>
</evidence>
<evidence type="ECO:0000256" key="5">
    <source>
        <dbReference type="SAM" id="Phobius"/>
    </source>
</evidence>
<gene>
    <name evidence="8" type="ORF">DHW61_10330</name>
</gene>
<dbReference type="GO" id="GO:0005518">
    <property type="term" value="F:collagen binding"/>
    <property type="evidence" value="ECO:0007669"/>
    <property type="project" value="InterPro"/>
</dbReference>
<sequence length="1298" mass="143980">SKFENEAWLTGGGIGNGSGPGSGYEGYYEPIKKDITPTIQNYFTKSTIGSISSLKKVDGVTYDGLNYETMTMCWKLEMKPMKEGITELIIEDTFPNKGQYFLKDTLRFVKQDGTLFVLGTDYTISDLDGTDVNYQNGFKLVLNAGVTLKDQDYNIYYKTSFDQDEYHAIEKNTSSVSNGSAVYNNKASITYIPEGKTVRISLPDSTASYDVNYITHNQGDKKCTGYSLQDREIRWEILANHQGRIISGSELVVTDKFSEGQEFDENSIQVIQYKVNANGTRTDVKTLDKGTDYTVMKDSNELGFTVKIGAPNKDNPHRIVYKTKIVELSKQVYTNTATIEGIPYSDKVTNPRHDKFLSKTTVDGTITQAYQDDEIQWKVVLNESLSEVKNAKYVDKISGGHEYVTGSLKVYEINRSNNGEGTKITPAIQEGENTYSLDAARDPITGEWTLTLTFHQDIHKQYQIEYSTVVTKATGSIVNAATFEGSEVSSNDSGAHETKTFNISQSSSATGTGSSPRGSIRIEKVDLATGRLITDTPAKFELYYLLNGNEIIVGELAKETESGILLYNSVPINKDYYLREIEAPTGYLSGDTIKPIKIEKGSIEKGQTLAVQVKNEKIEKELRINKVDMDKSALKLFGAVFRLYKISSTDPLVKTQIPGEFTTDDSGVVTIVGLEDGDYELEEITAPANYQLPENRITKVRIDKDKDYEDLVKDNIINYTVANEKQFALNITKVDYEDSSKGLAGTEFKLYRIDVTPEVQIGGIYTTGTDGKLLIEGLDNGTYRLVERKASQGYQLPENPNTIISVDAAHDLSTDGTKDYTITVENIINKKLKSVTVKKVSAEDPTTLLEGAEFKLYDASNNQIGGTYRTNEFGEFKIQDLEVGVYKLVETKAPAGYFLPELALRETTIIITHNTDYDYILPGITNQMLRTIKIVKIDEDSLNPLEGAKFDVYKDGIKVGTMTTDENGEAEIDGLLLGDYTIVETTPPTGYQLPENPNTTVSLKTGAAATVAETITNNKYKTLEITKVDANDNGLFLENVGFELYDSKGQLVRKGETDKSGKLTFENLVFGTYTLKEVKSRAGYQLISTPIEIVLDRTTPFLYGLTVKNNKIKITPEPPFPIDPGTGTPTPTPEPTKPITPTPEPTKPAKPTPKTKPEKPITPTRKPETGEKVTTPKEEPKEGKVPVPDGGKPKVSEKPKHGKVTVDDSGKWIYIPDKEFIGEDEFEIKVIDEDGKEEDFYFKVEVEEVPLGNIDVDHKEKDKGVKDIPKTGETGIQIEFLLGSLMIILGAVIRKKTK</sequence>
<dbReference type="PANTHER" id="PTHR36108:SF13">
    <property type="entry name" value="COLOSSIN-B-RELATED"/>
    <property type="match status" value="1"/>
</dbReference>
<evidence type="ECO:0000256" key="3">
    <source>
        <dbReference type="ARBA" id="ARBA00022729"/>
    </source>
</evidence>
<dbReference type="Pfam" id="PF17963">
    <property type="entry name" value="Big_9"/>
    <property type="match status" value="1"/>
</dbReference>
<feature type="non-terminal residue" evidence="8">
    <location>
        <position position="1"/>
    </location>
</feature>
<dbReference type="Gene3D" id="2.60.40.3440">
    <property type="match status" value="1"/>
</dbReference>
<feature type="domain" description="SpaA-like prealbumin fold" evidence="7">
    <location>
        <begin position="518"/>
        <end position="602"/>
    </location>
</feature>
<dbReference type="SUPFAM" id="SSF49401">
    <property type="entry name" value="Bacterial adhesins"/>
    <property type="match status" value="3"/>
</dbReference>